<dbReference type="Pfam" id="PF24681">
    <property type="entry name" value="Kelch_KLHDC2_KLHL20_DRC7"/>
    <property type="match status" value="1"/>
</dbReference>
<name>A0AA37SY96_9ALTE</name>
<dbReference type="EMBL" id="BSOT01000005">
    <property type="protein sequence ID" value="GLR70380.1"/>
    <property type="molecule type" value="Genomic_DNA"/>
</dbReference>
<sequence>MAAFFIYLLTRAKLLPYIKHTLTFLFVMLIAGTAAAALTDLITQKSVAPIPEAVSNNAVTSVVVGDQQYILSFSGLGKGKKAPNVHNRTYIFNVQDNTWKRGKDVPIQAPVISIDDSGEEHRLFGRLASVATSIGKHAYVFGGYTVGYDHTEVSIPDVYKYAVDTDTFTQMSPMPVPVDDSIALTYQSRYIYLFSGWHNDGNVNLVQVFDTQRDTWQQASPFPGRPVFGHAGGIVDDTIVICDGVSVKYYANKRRSFTAEPACFIGKISTDNPNKIDWRTLAHPTGKARYRMAAYGDVERQQLMFVGGSDNPYNYNGIGYNGEPSTADGSVWIYDIHKNTWSVKAGNLETMDHRGLIKLSQKDKNNFATIGGMNSQQEVLNTVNIHFEQSK</sequence>
<evidence type="ECO:0000313" key="1">
    <source>
        <dbReference type="EMBL" id="GLR70380.1"/>
    </source>
</evidence>
<evidence type="ECO:0008006" key="3">
    <source>
        <dbReference type="Google" id="ProtNLM"/>
    </source>
</evidence>
<comment type="caution">
    <text evidence="1">The sequence shown here is derived from an EMBL/GenBank/DDBJ whole genome shotgun (WGS) entry which is preliminary data.</text>
</comment>
<protein>
    <recommendedName>
        <fullName evidence="3">Galactose oxidase</fullName>
    </recommendedName>
</protein>
<organism evidence="1 2">
    <name type="scientific">Agaribacter marinus</name>
    <dbReference type="NCBI Taxonomy" id="1431249"/>
    <lineage>
        <taxon>Bacteria</taxon>
        <taxon>Pseudomonadati</taxon>
        <taxon>Pseudomonadota</taxon>
        <taxon>Gammaproteobacteria</taxon>
        <taxon>Alteromonadales</taxon>
        <taxon>Alteromonadaceae</taxon>
        <taxon>Agaribacter</taxon>
    </lineage>
</organism>
<dbReference type="Proteomes" id="UP001156601">
    <property type="component" value="Unassembled WGS sequence"/>
</dbReference>
<dbReference type="SUPFAM" id="SSF117281">
    <property type="entry name" value="Kelch motif"/>
    <property type="match status" value="1"/>
</dbReference>
<dbReference type="AlphaFoldDB" id="A0AA37SY96"/>
<keyword evidence="2" id="KW-1185">Reference proteome</keyword>
<dbReference type="Gene3D" id="2.120.10.80">
    <property type="entry name" value="Kelch-type beta propeller"/>
    <property type="match status" value="1"/>
</dbReference>
<accession>A0AA37SY96</accession>
<dbReference type="PANTHER" id="PTHR45632">
    <property type="entry name" value="LD33804P"/>
    <property type="match status" value="1"/>
</dbReference>
<reference evidence="1" key="1">
    <citation type="journal article" date="2014" name="Int. J. Syst. Evol. Microbiol.">
        <title>Complete genome sequence of Corynebacterium casei LMG S-19264T (=DSM 44701T), isolated from a smear-ripened cheese.</title>
        <authorList>
            <consortium name="US DOE Joint Genome Institute (JGI-PGF)"/>
            <person name="Walter F."/>
            <person name="Albersmeier A."/>
            <person name="Kalinowski J."/>
            <person name="Ruckert C."/>
        </authorList>
    </citation>
    <scope>NUCLEOTIDE SEQUENCE</scope>
    <source>
        <strain evidence="1">NBRC 110023</strain>
    </source>
</reference>
<evidence type="ECO:0000313" key="2">
    <source>
        <dbReference type="Proteomes" id="UP001156601"/>
    </source>
</evidence>
<dbReference type="InterPro" id="IPR015915">
    <property type="entry name" value="Kelch-typ_b-propeller"/>
</dbReference>
<gene>
    <name evidence="1" type="ORF">GCM10007852_12880</name>
</gene>
<reference evidence="1" key="2">
    <citation type="submission" date="2023-01" db="EMBL/GenBank/DDBJ databases">
        <title>Draft genome sequence of Agaribacter marinus strain NBRC 110023.</title>
        <authorList>
            <person name="Sun Q."/>
            <person name="Mori K."/>
        </authorList>
    </citation>
    <scope>NUCLEOTIDE SEQUENCE</scope>
    <source>
        <strain evidence="1">NBRC 110023</strain>
    </source>
</reference>
<proteinExistence type="predicted"/>